<reference evidence="3 5" key="1">
    <citation type="submission" date="2015-02" db="EMBL/GenBank/DDBJ databases">
        <authorList>
            <person name="Chooi Y.-H."/>
        </authorList>
    </citation>
    <scope>NUCLEOTIDE SEQUENCE [LARGE SCALE GENOMIC DNA]</scope>
    <source>
        <strain evidence="3">E3</strain>
    </source>
</reference>
<dbReference type="InterPro" id="IPR036378">
    <property type="entry name" value="FAS1_dom_sf"/>
</dbReference>
<dbReference type="Pfam" id="PF02469">
    <property type="entry name" value="Fasciclin"/>
    <property type="match status" value="1"/>
</dbReference>
<evidence type="ECO:0000313" key="6">
    <source>
        <dbReference type="Proteomes" id="UP000290189"/>
    </source>
</evidence>
<dbReference type="EMBL" id="CDSF01000101">
    <property type="protein sequence ID" value="CEP00382.1"/>
    <property type="molecule type" value="Genomic_DNA"/>
</dbReference>
<dbReference type="Gene3D" id="2.30.180.10">
    <property type="entry name" value="FAS1 domain"/>
    <property type="match status" value="1"/>
</dbReference>
<keyword evidence="5" id="KW-1185">Reference proteome</keyword>
<organism evidence="3 5">
    <name type="scientific">Plasmodiophora brassicae</name>
    <name type="common">Clubroot disease agent</name>
    <dbReference type="NCBI Taxonomy" id="37360"/>
    <lineage>
        <taxon>Eukaryota</taxon>
        <taxon>Sar</taxon>
        <taxon>Rhizaria</taxon>
        <taxon>Endomyxa</taxon>
        <taxon>Phytomyxea</taxon>
        <taxon>Plasmodiophorida</taxon>
        <taxon>Plasmodiophoridae</taxon>
        <taxon>Plasmodiophora</taxon>
    </lineage>
</organism>
<name>A0A0G4IYP4_PLABS</name>
<evidence type="ECO:0000259" key="2">
    <source>
        <dbReference type="PROSITE" id="PS50213"/>
    </source>
</evidence>
<feature type="signal peptide" evidence="1">
    <location>
        <begin position="1"/>
        <end position="24"/>
    </location>
</feature>
<dbReference type="Proteomes" id="UP000039324">
    <property type="component" value="Unassembled WGS sequence"/>
</dbReference>
<dbReference type="Proteomes" id="UP000290189">
    <property type="component" value="Unassembled WGS sequence"/>
</dbReference>
<dbReference type="EMBL" id="OVEO01000002">
    <property type="protein sequence ID" value="SPQ94108.1"/>
    <property type="molecule type" value="Genomic_DNA"/>
</dbReference>
<protein>
    <recommendedName>
        <fullName evidence="2">FAS1 domain-containing protein</fullName>
    </recommendedName>
</protein>
<proteinExistence type="predicted"/>
<keyword evidence="4" id="KW-0496">Mitochondrion</keyword>
<evidence type="ECO:0000313" key="4">
    <source>
        <dbReference type="EMBL" id="SPQ94108.1"/>
    </source>
</evidence>
<dbReference type="SUPFAM" id="SSF82153">
    <property type="entry name" value="FAS1 domain"/>
    <property type="match status" value="1"/>
</dbReference>
<dbReference type="OrthoDB" id="286301at2759"/>
<geneLocation type="mitochondrion" evidence="4"/>
<sequence length="184" mass="19965">MSVRISVTLAIVTVLAVSPPGIESVMYANPILQCLSNAGPQFQTLIKVMNESGVADSMTSLSSWTLLAPDDDAFAKLSTDTKSQLLSGKNDTVAPILGRLTIPNQNSAKDLEQNKEAKSISGDTLTFRIVSRNKCSKKKIFGREFQRCKNEKVLNVNGVADVVKKDIHCNSKGIVQEIDTVILK</sequence>
<dbReference type="InterPro" id="IPR000782">
    <property type="entry name" value="FAS1_domain"/>
</dbReference>
<evidence type="ECO:0000313" key="3">
    <source>
        <dbReference type="EMBL" id="CEP00382.1"/>
    </source>
</evidence>
<dbReference type="PROSITE" id="PS50213">
    <property type="entry name" value="FAS1"/>
    <property type="match status" value="1"/>
</dbReference>
<evidence type="ECO:0000313" key="5">
    <source>
        <dbReference type="Proteomes" id="UP000039324"/>
    </source>
</evidence>
<keyword evidence="1" id="KW-0732">Signal</keyword>
<accession>A0A0G4IYP4</accession>
<feature type="chain" id="PRO_5033223380" description="FAS1 domain-containing protein" evidence="1">
    <location>
        <begin position="25"/>
        <end position="184"/>
    </location>
</feature>
<evidence type="ECO:0000256" key="1">
    <source>
        <dbReference type="SAM" id="SignalP"/>
    </source>
</evidence>
<dbReference type="AlphaFoldDB" id="A0A0G4IYP4"/>
<dbReference type="SMART" id="SM00554">
    <property type="entry name" value="FAS1"/>
    <property type="match status" value="1"/>
</dbReference>
<feature type="domain" description="FAS1" evidence="2">
    <location>
        <begin position="29"/>
        <end position="182"/>
    </location>
</feature>
<reference evidence="4 6" key="2">
    <citation type="submission" date="2018-03" db="EMBL/GenBank/DDBJ databases">
        <authorList>
            <person name="Fogelqvist J."/>
        </authorList>
    </citation>
    <scope>NUCLEOTIDE SEQUENCE [LARGE SCALE GENOMIC DNA]</scope>
</reference>
<gene>
    <name evidence="3" type="ORF">PBRA_001436</name>
    <name evidence="4" type="ORF">PLBR_LOCUS1323</name>
</gene>